<evidence type="ECO:0000256" key="1">
    <source>
        <dbReference type="SAM" id="Phobius"/>
    </source>
</evidence>
<feature type="transmembrane region" description="Helical" evidence="1">
    <location>
        <begin position="20"/>
        <end position="40"/>
    </location>
</feature>
<sequence length="535" mass="58990">MHHNRRKLKLKKFYLHPITIYLLLTFLVLVLSAILSAFQMQATYNTISPTTNELESTLVTVENLLNFDGMKYIFSNAMTNFLSFAPLGMLLLTLFGLSIAKSTGFLDTLCKRCLIKIDKKILTFIIIFIATISSLINDVGYVILIPISAMLFLLNNRNPYLGIIAAFAGVSFGYGVSIFVGSMEVNLIPDTTTAARLIDASAHVSLTSNLFIIIAFSLILSIVGTIIIEKIIAPRLGKYKEKEELSKTEELVVVDEVDAKELEQQKIEKDRHEKRGLKAAIITGIIVIILFIYSIIPNLPYSGMLLDMEEDTYLGQLFGTNSYFQDGFTYMMALLLTLVGIAYGIGAKSIKNDKDIINGCKETFAPMGEILMLIFVVSQFTSVFRETNIGTVIASWCASAVGNIGFTGLPLIIFAIIMIGLANLFVPTASAKWQIFAPVMVPAFMQSNLSAPFAQFILRAGTSITAGITPLLACFAIYIGYLNVYNPDKTKPITIHKSISYLLPYFGIIAITWILLIIGWYLIGLPLGPGVYATI</sequence>
<evidence type="ECO:0000313" key="2">
    <source>
        <dbReference type="EMBL" id="HIR59694.1"/>
    </source>
</evidence>
<dbReference type="PANTHER" id="PTHR30282">
    <property type="entry name" value="P-AMINOBENZOYL GLUTAMATE TRANSPORTER"/>
    <property type="match status" value="1"/>
</dbReference>
<name>A0A9D1J419_9FIRM</name>
<feature type="transmembrane region" description="Helical" evidence="1">
    <location>
        <begin position="121"/>
        <end position="154"/>
    </location>
</feature>
<dbReference type="AlphaFoldDB" id="A0A9D1J419"/>
<dbReference type="PANTHER" id="PTHR30282:SF0">
    <property type="entry name" value="P-AMINOBENZOYL-GLUTAMATE TRANSPORT PROTEIN"/>
    <property type="match status" value="1"/>
</dbReference>
<feature type="transmembrane region" description="Helical" evidence="1">
    <location>
        <begin position="404"/>
        <end position="426"/>
    </location>
</feature>
<feature type="transmembrane region" description="Helical" evidence="1">
    <location>
        <begin position="276"/>
        <end position="296"/>
    </location>
</feature>
<feature type="transmembrane region" description="Helical" evidence="1">
    <location>
        <begin position="367"/>
        <end position="384"/>
    </location>
</feature>
<protein>
    <submittedName>
        <fullName evidence="2">AbgT family transporter</fullName>
    </submittedName>
</protein>
<evidence type="ECO:0000313" key="3">
    <source>
        <dbReference type="Proteomes" id="UP000824232"/>
    </source>
</evidence>
<dbReference type="InterPro" id="IPR004697">
    <property type="entry name" value="AbgT"/>
</dbReference>
<gene>
    <name evidence="2" type="ORF">IAB38_06550</name>
</gene>
<feature type="transmembrane region" description="Helical" evidence="1">
    <location>
        <begin position="502"/>
        <end position="523"/>
    </location>
</feature>
<dbReference type="Pfam" id="PF03806">
    <property type="entry name" value="ABG_transport"/>
    <property type="match status" value="1"/>
</dbReference>
<keyword evidence="1" id="KW-0472">Membrane</keyword>
<feature type="transmembrane region" description="Helical" evidence="1">
    <location>
        <begin position="81"/>
        <end position="100"/>
    </location>
</feature>
<accession>A0A9D1J419</accession>
<feature type="transmembrane region" description="Helical" evidence="1">
    <location>
        <begin position="210"/>
        <end position="232"/>
    </location>
</feature>
<feature type="transmembrane region" description="Helical" evidence="1">
    <location>
        <begin position="464"/>
        <end position="481"/>
    </location>
</feature>
<dbReference type="Proteomes" id="UP000824232">
    <property type="component" value="Unassembled WGS sequence"/>
</dbReference>
<reference evidence="2" key="1">
    <citation type="submission" date="2020-10" db="EMBL/GenBank/DDBJ databases">
        <authorList>
            <person name="Gilroy R."/>
        </authorList>
    </citation>
    <scope>NUCLEOTIDE SEQUENCE</scope>
    <source>
        <strain evidence="2">CHK184-20233</strain>
    </source>
</reference>
<keyword evidence="1" id="KW-1133">Transmembrane helix</keyword>
<feature type="transmembrane region" description="Helical" evidence="1">
    <location>
        <begin position="327"/>
        <end position="346"/>
    </location>
</feature>
<dbReference type="EMBL" id="DVHC01000062">
    <property type="protein sequence ID" value="HIR59694.1"/>
    <property type="molecule type" value="Genomic_DNA"/>
</dbReference>
<keyword evidence="1" id="KW-0812">Transmembrane</keyword>
<feature type="transmembrane region" description="Helical" evidence="1">
    <location>
        <begin position="160"/>
        <end position="180"/>
    </location>
</feature>
<proteinExistence type="predicted"/>
<reference evidence="2" key="2">
    <citation type="journal article" date="2021" name="PeerJ">
        <title>Extensive microbial diversity within the chicken gut microbiome revealed by metagenomics and culture.</title>
        <authorList>
            <person name="Gilroy R."/>
            <person name="Ravi A."/>
            <person name="Getino M."/>
            <person name="Pursley I."/>
            <person name="Horton D.L."/>
            <person name="Alikhan N.F."/>
            <person name="Baker D."/>
            <person name="Gharbi K."/>
            <person name="Hall N."/>
            <person name="Watson M."/>
            <person name="Adriaenssens E.M."/>
            <person name="Foster-Nyarko E."/>
            <person name="Jarju S."/>
            <person name="Secka A."/>
            <person name="Antonio M."/>
            <person name="Oren A."/>
            <person name="Chaudhuri R.R."/>
            <person name="La Ragione R."/>
            <person name="Hildebrand F."/>
            <person name="Pallen M.J."/>
        </authorList>
    </citation>
    <scope>NUCLEOTIDE SEQUENCE</scope>
    <source>
        <strain evidence="2">CHK184-20233</strain>
    </source>
</reference>
<organism evidence="2 3">
    <name type="scientific">Candidatus Onthousia excrementipullorum</name>
    <dbReference type="NCBI Taxonomy" id="2840884"/>
    <lineage>
        <taxon>Bacteria</taxon>
        <taxon>Bacillati</taxon>
        <taxon>Bacillota</taxon>
        <taxon>Bacilli</taxon>
        <taxon>Candidatus Onthousia</taxon>
    </lineage>
</organism>
<dbReference type="GO" id="GO:0015558">
    <property type="term" value="F:secondary active p-aminobenzoyl-glutamate transmembrane transporter activity"/>
    <property type="evidence" value="ECO:0007669"/>
    <property type="project" value="InterPro"/>
</dbReference>
<dbReference type="GO" id="GO:1902604">
    <property type="term" value="P:p-aminobenzoyl-glutamate transmembrane transport"/>
    <property type="evidence" value="ECO:0007669"/>
    <property type="project" value="InterPro"/>
</dbReference>
<comment type="caution">
    <text evidence="2">The sequence shown here is derived from an EMBL/GenBank/DDBJ whole genome shotgun (WGS) entry which is preliminary data.</text>
</comment>